<keyword evidence="1" id="KW-0479">Metal-binding</keyword>
<proteinExistence type="predicted"/>
<keyword evidence="4" id="KW-1185">Reference proteome</keyword>
<dbReference type="AlphaFoldDB" id="A0A0V0R6G6"/>
<evidence type="ECO:0000313" key="3">
    <source>
        <dbReference type="EMBL" id="KRX10082.1"/>
    </source>
</evidence>
<dbReference type="SUPFAM" id="SSF57850">
    <property type="entry name" value="RING/U-box"/>
    <property type="match status" value="1"/>
</dbReference>
<evidence type="ECO:0000259" key="2">
    <source>
        <dbReference type="PROSITE" id="PS50089"/>
    </source>
</evidence>
<evidence type="ECO:0000313" key="4">
    <source>
        <dbReference type="Proteomes" id="UP000054937"/>
    </source>
</evidence>
<dbReference type="PROSITE" id="PS50089">
    <property type="entry name" value="ZF_RING_2"/>
    <property type="match status" value="1"/>
</dbReference>
<dbReference type="InParanoid" id="A0A0V0R6G6"/>
<protein>
    <recommendedName>
        <fullName evidence="2">RING-type domain-containing protein</fullName>
    </recommendedName>
</protein>
<name>A0A0V0R6G6_PSEPJ</name>
<comment type="caution">
    <text evidence="3">The sequence shown here is derived from an EMBL/GenBank/DDBJ whole genome shotgun (WGS) entry which is preliminary data.</text>
</comment>
<dbReference type="SMART" id="SM00184">
    <property type="entry name" value="RING"/>
    <property type="match status" value="1"/>
</dbReference>
<evidence type="ECO:0000256" key="1">
    <source>
        <dbReference type="PROSITE-ProRule" id="PRU00175"/>
    </source>
</evidence>
<dbReference type="InterPro" id="IPR001841">
    <property type="entry name" value="Znf_RING"/>
</dbReference>
<keyword evidence="1" id="KW-0862">Zinc</keyword>
<dbReference type="Gene3D" id="3.30.40.10">
    <property type="entry name" value="Zinc/RING finger domain, C3HC4 (zinc finger)"/>
    <property type="match status" value="1"/>
</dbReference>
<keyword evidence="1" id="KW-0863">Zinc-finger</keyword>
<dbReference type="EMBL" id="LDAU01000040">
    <property type="protein sequence ID" value="KRX10082.1"/>
    <property type="molecule type" value="Genomic_DNA"/>
</dbReference>
<dbReference type="InterPro" id="IPR013083">
    <property type="entry name" value="Znf_RING/FYVE/PHD"/>
</dbReference>
<sequence length="152" mass="18043">MEEEEIQNLQEQQQQLQIQEPTNTINQEEMMNKFTEILQEAQQAYLKKLQGFQQTIQQQQKQLLIKNKKLLELQNKRKCSCCFEKIGKEIAFVPCGHIAYCENCCLDQFGYQQKNFKEYDNKLEQMGQCPICNQTIFDAIKIYEPTQIFTID</sequence>
<accession>A0A0V0R6G6</accession>
<feature type="domain" description="RING-type" evidence="2">
    <location>
        <begin position="79"/>
        <end position="133"/>
    </location>
</feature>
<dbReference type="GO" id="GO:0008270">
    <property type="term" value="F:zinc ion binding"/>
    <property type="evidence" value="ECO:0007669"/>
    <property type="project" value="UniProtKB-KW"/>
</dbReference>
<reference evidence="3 4" key="1">
    <citation type="journal article" date="2015" name="Sci. Rep.">
        <title>Genome of the facultative scuticociliatosis pathogen Pseudocohnilembus persalinus provides insight into its virulence through horizontal gene transfer.</title>
        <authorList>
            <person name="Xiong J."/>
            <person name="Wang G."/>
            <person name="Cheng J."/>
            <person name="Tian M."/>
            <person name="Pan X."/>
            <person name="Warren A."/>
            <person name="Jiang C."/>
            <person name="Yuan D."/>
            <person name="Miao W."/>
        </authorList>
    </citation>
    <scope>NUCLEOTIDE SEQUENCE [LARGE SCALE GENOMIC DNA]</scope>
    <source>
        <strain evidence="3">36N120E</strain>
    </source>
</reference>
<gene>
    <name evidence="3" type="ORF">PPERSA_08485</name>
</gene>
<dbReference type="Proteomes" id="UP000054937">
    <property type="component" value="Unassembled WGS sequence"/>
</dbReference>
<organism evidence="3 4">
    <name type="scientific">Pseudocohnilembus persalinus</name>
    <name type="common">Ciliate</name>
    <dbReference type="NCBI Taxonomy" id="266149"/>
    <lineage>
        <taxon>Eukaryota</taxon>
        <taxon>Sar</taxon>
        <taxon>Alveolata</taxon>
        <taxon>Ciliophora</taxon>
        <taxon>Intramacronucleata</taxon>
        <taxon>Oligohymenophorea</taxon>
        <taxon>Scuticociliatia</taxon>
        <taxon>Philasterida</taxon>
        <taxon>Pseudocohnilembidae</taxon>
        <taxon>Pseudocohnilembus</taxon>
    </lineage>
</organism>